<keyword evidence="1" id="KW-0812">Transmembrane</keyword>
<proteinExistence type="predicted"/>
<dbReference type="EMBL" id="JAAGNN010000006">
    <property type="protein sequence ID" value="KAF4087958.1"/>
    <property type="molecule type" value="Genomic_DNA"/>
</dbReference>
<reference evidence="3 4" key="1">
    <citation type="submission" date="2020-02" db="EMBL/GenBank/DDBJ databases">
        <title>A chromosome-scale genome assembly of the black bullhead catfish (Ameiurus melas).</title>
        <authorList>
            <person name="Wen M."/>
            <person name="Zham M."/>
            <person name="Cabau C."/>
            <person name="Klopp C."/>
            <person name="Donnadieu C."/>
            <person name="Roques C."/>
            <person name="Bouchez O."/>
            <person name="Lampietro C."/>
            <person name="Jouanno E."/>
            <person name="Herpin A."/>
            <person name="Louis A."/>
            <person name="Berthelot C."/>
            <person name="Parey E."/>
            <person name="Roest-Crollius H."/>
            <person name="Braasch I."/>
            <person name="Postlethwait J."/>
            <person name="Robinson-Rechavi M."/>
            <person name="Echchiki A."/>
            <person name="Begum T."/>
            <person name="Montfort J."/>
            <person name="Schartl M."/>
            <person name="Bobe J."/>
            <person name="Guiguen Y."/>
        </authorList>
    </citation>
    <scope>NUCLEOTIDE SEQUENCE [LARGE SCALE GENOMIC DNA]</scope>
    <source>
        <strain evidence="3">M_S1</strain>
        <tissue evidence="3">Blood</tissue>
    </source>
</reference>
<dbReference type="AlphaFoldDB" id="A0A7J6B2N3"/>
<feature type="chain" id="PRO_5029856673" evidence="2">
    <location>
        <begin position="20"/>
        <end position="158"/>
    </location>
</feature>
<keyword evidence="4" id="KW-1185">Reference proteome</keyword>
<evidence type="ECO:0000313" key="4">
    <source>
        <dbReference type="Proteomes" id="UP000593565"/>
    </source>
</evidence>
<evidence type="ECO:0000313" key="3">
    <source>
        <dbReference type="EMBL" id="KAF4087958.1"/>
    </source>
</evidence>
<sequence>MNMRALVFLTVMSYRVVVSVSVLETTKDYSCQEGSQILKLEHANSATDCEQSWTAEGIPIGNFAIDTVECHSPCINVSAGEILINRCLNATLTIICDQGHVTESRIHFLGIQINPSPLQNFNKRDRYGIYACFLLLIFAGFAIICTRHRIRNTLQNHL</sequence>
<keyword evidence="1" id="KW-0472">Membrane</keyword>
<evidence type="ECO:0000256" key="2">
    <source>
        <dbReference type="SAM" id="SignalP"/>
    </source>
</evidence>
<name>A0A7J6B2N3_AMEME</name>
<organism evidence="3 4">
    <name type="scientific">Ameiurus melas</name>
    <name type="common">Black bullhead</name>
    <name type="synonym">Silurus melas</name>
    <dbReference type="NCBI Taxonomy" id="219545"/>
    <lineage>
        <taxon>Eukaryota</taxon>
        <taxon>Metazoa</taxon>
        <taxon>Chordata</taxon>
        <taxon>Craniata</taxon>
        <taxon>Vertebrata</taxon>
        <taxon>Euteleostomi</taxon>
        <taxon>Actinopterygii</taxon>
        <taxon>Neopterygii</taxon>
        <taxon>Teleostei</taxon>
        <taxon>Ostariophysi</taxon>
        <taxon>Siluriformes</taxon>
        <taxon>Ictaluridae</taxon>
        <taxon>Ameiurus</taxon>
    </lineage>
</organism>
<comment type="caution">
    <text evidence="3">The sequence shown here is derived from an EMBL/GenBank/DDBJ whole genome shotgun (WGS) entry which is preliminary data.</text>
</comment>
<gene>
    <name evidence="3" type="ORF">AMELA_G00076880</name>
</gene>
<dbReference type="Proteomes" id="UP000593565">
    <property type="component" value="Unassembled WGS sequence"/>
</dbReference>
<keyword evidence="2" id="KW-0732">Signal</keyword>
<keyword evidence="1" id="KW-1133">Transmembrane helix</keyword>
<protein>
    <submittedName>
        <fullName evidence="3">Uncharacterized protein</fullName>
    </submittedName>
</protein>
<accession>A0A7J6B2N3</accession>
<feature type="signal peptide" evidence="2">
    <location>
        <begin position="1"/>
        <end position="19"/>
    </location>
</feature>
<feature type="transmembrane region" description="Helical" evidence="1">
    <location>
        <begin position="127"/>
        <end position="145"/>
    </location>
</feature>
<evidence type="ECO:0000256" key="1">
    <source>
        <dbReference type="SAM" id="Phobius"/>
    </source>
</evidence>